<comment type="similarity">
    <text evidence="2 6">Belongs to the BI1 family.</text>
</comment>
<comment type="subcellular location">
    <subcellularLocation>
        <location evidence="1">Membrane</location>
        <topology evidence="1">Multi-pass membrane protein</topology>
    </subcellularLocation>
</comment>
<evidence type="ECO:0000256" key="3">
    <source>
        <dbReference type="ARBA" id="ARBA00022692"/>
    </source>
</evidence>
<protein>
    <submittedName>
        <fullName evidence="7">Membrane protein</fullName>
    </submittedName>
</protein>
<feature type="transmembrane region" description="Helical" evidence="6">
    <location>
        <begin position="192"/>
        <end position="212"/>
    </location>
</feature>
<reference evidence="7 8" key="1">
    <citation type="journal article" date="2015" name="Int. J. Syst. Evol. Microbiol.">
        <title>Aestuariivita atlantica sp. nov., isolated from deep sea sediment of the Atlantic Ocean.</title>
        <authorList>
            <person name="Li G."/>
            <person name="Lai Q."/>
            <person name="Du Y."/>
            <person name="Liu X."/>
            <person name="Sun F."/>
            <person name="Shao Z."/>
        </authorList>
    </citation>
    <scope>NUCLEOTIDE SEQUENCE [LARGE SCALE GENOMIC DNA]</scope>
    <source>
        <strain evidence="7 8">22II-S11-z3</strain>
    </source>
</reference>
<sequence length="260" mass="27922">MADYSTIRTTAAGARAAEIDAGLRAHMNKVYGTMSVGMLITALAAWAIAGLAVTSDPAGATVALREGQYLTGLGEVLYTTPLRWVVMFAPLAFLFFGWGALMSRGSAAAVQLGFFIFAAVMGVSMSSIFLVFTSYSIVQTFLVTAIAFAGLSLYGYTTKRDLSGMGTFLIMGVIGLLVAMIVNIFLQSPAMMFAISAIGVLIFAGLTAFYTQDIKTTYVAHAHHGDQEWLDKAAYDGALSLYISFLNMFQFLLMFMGQQE</sequence>
<name>A0A0L1JLG4_9RHOB</name>
<comment type="caution">
    <text evidence="7">The sequence shown here is derived from an EMBL/GenBank/DDBJ whole genome shotgun (WGS) entry which is preliminary data.</text>
</comment>
<feature type="transmembrane region" description="Helical" evidence="6">
    <location>
        <begin position="137"/>
        <end position="156"/>
    </location>
</feature>
<evidence type="ECO:0000256" key="4">
    <source>
        <dbReference type="ARBA" id="ARBA00022989"/>
    </source>
</evidence>
<dbReference type="Pfam" id="PF01027">
    <property type="entry name" value="Bax1-I"/>
    <property type="match status" value="1"/>
</dbReference>
<dbReference type="EMBL" id="AQQZ01000008">
    <property type="protein sequence ID" value="KNG92557.1"/>
    <property type="molecule type" value="Genomic_DNA"/>
</dbReference>
<dbReference type="CDD" id="cd10432">
    <property type="entry name" value="BI-1-like_bacterial"/>
    <property type="match status" value="1"/>
</dbReference>
<dbReference type="STRING" id="1317121.ATO11_16140"/>
<organism evidence="7 8">
    <name type="scientific">Pseudaestuariivita atlantica</name>
    <dbReference type="NCBI Taxonomy" id="1317121"/>
    <lineage>
        <taxon>Bacteria</taxon>
        <taxon>Pseudomonadati</taxon>
        <taxon>Pseudomonadota</taxon>
        <taxon>Alphaproteobacteria</taxon>
        <taxon>Rhodobacterales</taxon>
        <taxon>Paracoccaceae</taxon>
        <taxon>Pseudaestuariivita</taxon>
    </lineage>
</organism>
<dbReference type="AlphaFoldDB" id="A0A0L1JLG4"/>
<dbReference type="Proteomes" id="UP000036938">
    <property type="component" value="Unassembled WGS sequence"/>
</dbReference>
<feature type="transmembrane region" description="Helical" evidence="6">
    <location>
        <begin position="168"/>
        <end position="186"/>
    </location>
</feature>
<evidence type="ECO:0000256" key="6">
    <source>
        <dbReference type="RuleBase" id="RU004379"/>
    </source>
</evidence>
<keyword evidence="5 6" id="KW-0472">Membrane</keyword>
<dbReference type="GO" id="GO:0005886">
    <property type="term" value="C:plasma membrane"/>
    <property type="evidence" value="ECO:0007669"/>
    <property type="project" value="TreeGrafter"/>
</dbReference>
<accession>A0A0L1JLG4</accession>
<evidence type="ECO:0000313" key="8">
    <source>
        <dbReference type="Proteomes" id="UP000036938"/>
    </source>
</evidence>
<feature type="transmembrane region" description="Helical" evidence="6">
    <location>
        <begin position="108"/>
        <end position="131"/>
    </location>
</feature>
<evidence type="ECO:0000256" key="1">
    <source>
        <dbReference type="ARBA" id="ARBA00004141"/>
    </source>
</evidence>
<keyword evidence="3 6" id="KW-0812">Transmembrane</keyword>
<evidence type="ECO:0000256" key="5">
    <source>
        <dbReference type="ARBA" id="ARBA00023136"/>
    </source>
</evidence>
<gene>
    <name evidence="7" type="ORF">ATO11_16140</name>
</gene>
<keyword evidence="8" id="KW-1185">Reference proteome</keyword>
<dbReference type="InterPro" id="IPR006214">
    <property type="entry name" value="Bax_inhibitor_1-related"/>
</dbReference>
<dbReference type="PANTHER" id="PTHR23291:SF50">
    <property type="entry name" value="PROTEIN LIFEGUARD 4"/>
    <property type="match status" value="1"/>
</dbReference>
<proteinExistence type="inferred from homology"/>
<keyword evidence="4 6" id="KW-1133">Transmembrane helix</keyword>
<dbReference type="PATRIC" id="fig|1317121.7.peg.3957"/>
<dbReference type="PANTHER" id="PTHR23291">
    <property type="entry name" value="BAX INHIBITOR-RELATED"/>
    <property type="match status" value="1"/>
</dbReference>
<feature type="transmembrane region" description="Helical" evidence="6">
    <location>
        <begin position="233"/>
        <end position="256"/>
    </location>
</feature>
<evidence type="ECO:0000256" key="2">
    <source>
        <dbReference type="ARBA" id="ARBA00010350"/>
    </source>
</evidence>
<dbReference type="RefSeq" id="WP_050531942.1">
    <property type="nucleotide sequence ID" value="NZ_AQQZ01000008.1"/>
</dbReference>
<evidence type="ECO:0000313" key="7">
    <source>
        <dbReference type="EMBL" id="KNG92557.1"/>
    </source>
</evidence>
<feature type="transmembrane region" description="Helical" evidence="6">
    <location>
        <begin position="30"/>
        <end position="49"/>
    </location>
</feature>
<feature type="transmembrane region" description="Helical" evidence="6">
    <location>
        <begin position="82"/>
        <end position="101"/>
    </location>
</feature>
<dbReference type="OrthoDB" id="9793828at2"/>